<keyword evidence="2" id="KW-1185">Reference proteome</keyword>
<dbReference type="AlphaFoldDB" id="A0AAV4JY19"/>
<name>A0AAV4JY19_9GAST</name>
<organism evidence="1 2">
    <name type="scientific">Elysia marginata</name>
    <dbReference type="NCBI Taxonomy" id="1093978"/>
    <lineage>
        <taxon>Eukaryota</taxon>
        <taxon>Metazoa</taxon>
        <taxon>Spiralia</taxon>
        <taxon>Lophotrochozoa</taxon>
        <taxon>Mollusca</taxon>
        <taxon>Gastropoda</taxon>
        <taxon>Heterobranchia</taxon>
        <taxon>Euthyneura</taxon>
        <taxon>Panpulmonata</taxon>
        <taxon>Sacoglossa</taxon>
        <taxon>Placobranchoidea</taxon>
        <taxon>Plakobranchidae</taxon>
        <taxon>Elysia</taxon>
    </lineage>
</organism>
<evidence type="ECO:0000313" key="1">
    <source>
        <dbReference type="EMBL" id="GFS27241.1"/>
    </source>
</evidence>
<dbReference type="InterPro" id="IPR036691">
    <property type="entry name" value="Endo/exonu/phosph_ase_sf"/>
</dbReference>
<gene>
    <name evidence="1" type="ORF">ElyMa_005249600</name>
</gene>
<accession>A0AAV4JY19</accession>
<dbReference type="EMBL" id="BMAT01010462">
    <property type="protein sequence ID" value="GFS27241.1"/>
    <property type="molecule type" value="Genomic_DNA"/>
</dbReference>
<comment type="caution">
    <text evidence="1">The sequence shown here is derived from an EMBL/GenBank/DDBJ whole genome shotgun (WGS) entry which is preliminary data.</text>
</comment>
<reference evidence="1 2" key="1">
    <citation type="journal article" date="2021" name="Elife">
        <title>Chloroplast acquisition without the gene transfer in kleptoplastic sea slugs, Plakobranchus ocellatus.</title>
        <authorList>
            <person name="Maeda T."/>
            <person name="Takahashi S."/>
            <person name="Yoshida T."/>
            <person name="Shimamura S."/>
            <person name="Takaki Y."/>
            <person name="Nagai Y."/>
            <person name="Toyoda A."/>
            <person name="Suzuki Y."/>
            <person name="Arimoto A."/>
            <person name="Ishii H."/>
            <person name="Satoh N."/>
            <person name="Nishiyama T."/>
            <person name="Hasebe M."/>
            <person name="Maruyama T."/>
            <person name="Minagawa J."/>
            <person name="Obokata J."/>
            <person name="Shigenobu S."/>
        </authorList>
    </citation>
    <scope>NUCLEOTIDE SEQUENCE [LARGE SCALE GENOMIC DNA]</scope>
</reference>
<dbReference type="Gene3D" id="3.60.10.10">
    <property type="entry name" value="Endonuclease/exonuclease/phosphatase"/>
    <property type="match status" value="1"/>
</dbReference>
<dbReference type="Proteomes" id="UP000762676">
    <property type="component" value="Unassembled WGS sequence"/>
</dbReference>
<evidence type="ECO:0000313" key="2">
    <source>
        <dbReference type="Proteomes" id="UP000762676"/>
    </source>
</evidence>
<protein>
    <submittedName>
        <fullName evidence="1">Craniofacial development protein 2-like</fullName>
    </submittedName>
</protein>
<sequence>MDIDLLGMSETHWPDAGDFRTQSLKSQANYRVIYSGGEQHRHGVALVLNDKMLKALKYFNTFSERVICAKFTEQHHNTLLIQAYAPTADHDKEKN</sequence>
<dbReference type="SUPFAM" id="SSF56219">
    <property type="entry name" value="DNase I-like"/>
    <property type="match status" value="1"/>
</dbReference>
<proteinExistence type="predicted"/>